<dbReference type="InterPro" id="IPR000639">
    <property type="entry name" value="Epox_hydrolase-like"/>
</dbReference>
<accession>A0ABN2ALG8</accession>
<dbReference type="Proteomes" id="UP001500363">
    <property type="component" value="Unassembled WGS sequence"/>
</dbReference>
<evidence type="ECO:0000313" key="3">
    <source>
        <dbReference type="EMBL" id="GAA1521619.1"/>
    </source>
</evidence>
<dbReference type="PRINTS" id="PR00412">
    <property type="entry name" value="EPOXHYDRLASE"/>
</dbReference>
<dbReference type="InterPro" id="IPR029058">
    <property type="entry name" value="AB_hydrolase_fold"/>
</dbReference>
<proteinExistence type="predicted"/>
<reference evidence="3 4" key="1">
    <citation type="journal article" date="2019" name="Int. J. Syst. Evol. Microbiol.">
        <title>The Global Catalogue of Microorganisms (GCM) 10K type strain sequencing project: providing services to taxonomists for standard genome sequencing and annotation.</title>
        <authorList>
            <consortium name="The Broad Institute Genomics Platform"/>
            <consortium name="The Broad Institute Genome Sequencing Center for Infectious Disease"/>
            <person name="Wu L."/>
            <person name="Ma J."/>
        </authorList>
    </citation>
    <scope>NUCLEOTIDE SEQUENCE [LARGE SCALE GENOMIC DNA]</scope>
    <source>
        <strain evidence="3 4">JCM 14303</strain>
    </source>
</reference>
<sequence length="285" mass="29998">MSATLPGITHHTADVNGTRLHYVASGRGGSPVVLVHGFPETWWVFHKVIPLLSERHRVFAVDLRGFGDSEVAGGQHDSETAAADLSELIAALDVGPVHLSGQDVVGATVYRVAATHPELVRSVTAIETGLPGFGVEMLGDVTHGGAWHIGVLAAPGIADMLLAGRERAFLADYAIPAMSGTPDAFNSDDIDELVRSYARPNAWAGAAGLYRSLLSEGDQIKELAQRKLEMPVLAIGGSSGDFTPNTFAQVATDVSSAVIDGIGHFVAMEAPDRLAEILLPFYAKA</sequence>
<keyword evidence="4" id="KW-1185">Reference proteome</keyword>
<dbReference type="EMBL" id="BAAANC010000001">
    <property type="protein sequence ID" value="GAA1521619.1"/>
    <property type="molecule type" value="Genomic_DNA"/>
</dbReference>
<gene>
    <name evidence="3" type="ORF">GCM10009741_23380</name>
</gene>
<evidence type="ECO:0000256" key="1">
    <source>
        <dbReference type="ARBA" id="ARBA00022801"/>
    </source>
</evidence>
<protein>
    <submittedName>
        <fullName evidence="3">Alpha/beta hydrolase</fullName>
    </submittedName>
</protein>
<dbReference type="RefSeq" id="WP_344172965.1">
    <property type="nucleotide sequence ID" value="NZ_BAAANC010000001.1"/>
</dbReference>
<dbReference type="SUPFAM" id="SSF53474">
    <property type="entry name" value="alpha/beta-Hydrolases"/>
    <property type="match status" value="1"/>
</dbReference>
<dbReference type="InterPro" id="IPR000073">
    <property type="entry name" value="AB_hydrolase_1"/>
</dbReference>
<evidence type="ECO:0000313" key="4">
    <source>
        <dbReference type="Proteomes" id="UP001500363"/>
    </source>
</evidence>
<name>A0ABN2ALG8_9ACTN</name>
<dbReference type="Pfam" id="PF00561">
    <property type="entry name" value="Abhydrolase_1"/>
    <property type="match status" value="1"/>
</dbReference>
<comment type="caution">
    <text evidence="3">The sequence shown here is derived from an EMBL/GenBank/DDBJ whole genome shotgun (WGS) entry which is preliminary data.</text>
</comment>
<dbReference type="Gene3D" id="3.40.50.1820">
    <property type="entry name" value="alpha/beta hydrolase"/>
    <property type="match status" value="1"/>
</dbReference>
<dbReference type="GO" id="GO:0016787">
    <property type="term" value="F:hydrolase activity"/>
    <property type="evidence" value="ECO:0007669"/>
    <property type="project" value="UniProtKB-KW"/>
</dbReference>
<evidence type="ECO:0000259" key="2">
    <source>
        <dbReference type="Pfam" id="PF00561"/>
    </source>
</evidence>
<feature type="domain" description="AB hydrolase-1" evidence="2">
    <location>
        <begin position="31"/>
        <end position="269"/>
    </location>
</feature>
<keyword evidence="1 3" id="KW-0378">Hydrolase</keyword>
<organism evidence="3 4">
    <name type="scientific">Kribbella lupini</name>
    <dbReference type="NCBI Taxonomy" id="291602"/>
    <lineage>
        <taxon>Bacteria</taxon>
        <taxon>Bacillati</taxon>
        <taxon>Actinomycetota</taxon>
        <taxon>Actinomycetes</taxon>
        <taxon>Propionibacteriales</taxon>
        <taxon>Kribbellaceae</taxon>
        <taxon>Kribbella</taxon>
    </lineage>
</organism>
<dbReference type="PANTHER" id="PTHR43329">
    <property type="entry name" value="EPOXIDE HYDROLASE"/>
    <property type="match status" value="1"/>
</dbReference>